<dbReference type="AlphaFoldDB" id="A0A917EAI8"/>
<accession>A0A917EAI8</accession>
<dbReference type="EMBL" id="BMFJ01000001">
    <property type="protein sequence ID" value="GGE15247.1"/>
    <property type="molecule type" value="Genomic_DNA"/>
</dbReference>
<reference evidence="2" key="1">
    <citation type="journal article" date="2019" name="Int. J. Syst. Evol. Microbiol.">
        <title>The Global Catalogue of Microorganisms (GCM) 10K type strain sequencing project: providing services to taxonomists for standard genome sequencing and annotation.</title>
        <authorList>
            <consortium name="The Broad Institute Genomics Platform"/>
            <consortium name="The Broad Institute Genome Sequencing Center for Infectious Disease"/>
            <person name="Wu L."/>
            <person name="Ma J."/>
        </authorList>
    </citation>
    <scope>NUCLEOTIDE SEQUENCE [LARGE SCALE GENOMIC DNA]</scope>
    <source>
        <strain evidence="2">CGMCC 1.12664</strain>
    </source>
</reference>
<keyword evidence="2" id="KW-1185">Reference proteome</keyword>
<sequence>MTPNMFKDYKFAIPLLISLFSLGISAFNSYGSWKAQRENIKISQVSIGDLRFDFGISLDQNYLVSNLSDKSVTIKEAYCSMFVNLPGDSYSTSCAFGGIDSFPLTIPPGEARVLSATMNFRPFDQMALVLSKFRKAAPDADPVRFLAYLLEHYGIDYAQNPWRDDSKVIDGSDPLFLNDKGELSDAYSVAFSISSAESLERPVDYYYAFRINLETISGGEFESELYVANLGMPAGF</sequence>
<evidence type="ECO:0000313" key="2">
    <source>
        <dbReference type="Proteomes" id="UP000612855"/>
    </source>
</evidence>
<gene>
    <name evidence="1" type="ORF">GCM10011360_00080</name>
</gene>
<proteinExistence type="predicted"/>
<comment type="caution">
    <text evidence="1">The sequence shown here is derived from an EMBL/GenBank/DDBJ whole genome shotgun (WGS) entry which is preliminary data.</text>
</comment>
<protein>
    <submittedName>
        <fullName evidence="1">Uncharacterized protein</fullName>
    </submittedName>
</protein>
<dbReference type="Proteomes" id="UP000612855">
    <property type="component" value="Unassembled WGS sequence"/>
</dbReference>
<name>A0A917EAI8_9RHOB</name>
<organism evidence="1 2">
    <name type="scientific">Primorskyibacter flagellatus</name>
    <dbReference type="NCBI Taxonomy" id="1387277"/>
    <lineage>
        <taxon>Bacteria</taxon>
        <taxon>Pseudomonadati</taxon>
        <taxon>Pseudomonadota</taxon>
        <taxon>Alphaproteobacteria</taxon>
        <taxon>Rhodobacterales</taxon>
        <taxon>Roseobacteraceae</taxon>
        <taxon>Primorskyibacter</taxon>
    </lineage>
</organism>
<evidence type="ECO:0000313" key="1">
    <source>
        <dbReference type="EMBL" id="GGE15247.1"/>
    </source>
</evidence>